<comment type="caution">
    <text evidence="3">The sequence shown here is derived from an EMBL/GenBank/DDBJ whole genome shotgun (WGS) entry which is preliminary data.</text>
</comment>
<dbReference type="Proteomes" id="UP001595453">
    <property type="component" value="Unassembled WGS sequence"/>
</dbReference>
<keyword evidence="2" id="KW-0812">Transmembrane</keyword>
<proteinExistence type="predicted"/>
<accession>A0ABV7CP76</accession>
<feature type="compositionally biased region" description="Basic and acidic residues" evidence="1">
    <location>
        <begin position="196"/>
        <end position="211"/>
    </location>
</feature>
<keyword evidence="4" id="KW-1185">Reference proteome</keyword>
<gene>
    <name evidence="3" type="ORF">ACFOEE_18360</name>
</gene>
<sequence length="471" mass="50511">MNNERKKALNNAVSLCPIWPHQASEQIGKMIQEINQANAIINKIASTAQNSAIKGGFAAETLHAESFNLDAILKDKEVRAFTDNFANSPLTKNHSTHDIVVMKGDEQVLGAQLKYFKDGESTQKAFRATKDNIAKYKDSDAFIGPSDQIDQIKAAAERDVQRNSQTRPEVAEAAKEVRDKATENLDVDGAQSTPLSKRDAERLGQGNKEGKELHESLQQDYLNKSTVQQSLRAAKSAAVISTVIAGSINTFQSIKRVRDGEITVEQATFEILQNTAIAAGDSALKAGVATATVSITARNLPTLFTGSAFKRAFANNGVAAVAVCAVDVVQNVVLFAAGKITREELETRSGKNLLQSGAGVAGSSVGAAVGALGGPAGALVGAIIGGLITTIAMSIAIDNHIERNFRLTLEATESVASNAMIMHESLEYLQLSQAFYAEFHKELYMSERQFASQVKTMADQSTQIKNLIDNL</sequence>
<keyword evidence="2" id="KW-0472">Membrane</keyword>
<evidence type="ECO:0000313" key="4">
    <source>
        <dbReference type="Proteomes" id="UP001595453"/>
    </source>
</evidence>
<organism evidence="3 4">
    <name type="scientific">Pseudoalteromonas fenneropenaei</name>
    <dbReference type="NCBI Taxonomy" id="1737459"/>
    <lineage>
        <taxon>Bacteria</taxon>
        <taxon>Pseudomonadati</taxon>
        <taxon>Pseudomonadota</taxon>
        <taxon>Gammaproteobacteria</taxon>
        <taxon>Alteromonadales</taxon>
        <taxon>Pseudoalteromonadaceae</taxon>
        <taxon>Pseudoalteromonas</taxon>
    </lineage>
</organism>
<evidence type="ECO:0000256" key="2">
    <source>
        <dbReference type="SAM" id="Phobius"/>
    </source>
</evidence>
<feature type="region of interest" description="Disordered" evidence="1">
    <location>
        <begin position="158"/>
        <end position="211"/>
    </location>
</feature>
<dbReference type="RefSeq" id="WP_377127816.1">
    <property type="nucleotide sequence ID" value="NZ_JBHRSD010000039.1"/>
</dbReference>
<keyword evidence="2" id="KW-1133">Transmembrane helix</keyword>
<evidence type="ECO:0000313" key="3">
    <source>
        <dbReference type="EMBL" id="MFC3034474.1"/>
    </source>
</evidence>
<evidence type="ECO:0008006" key="5">
    <source>
        <dbReference type="Google" id="ProtNLM"/>
    </source>
</evidence>
<reference evidence="4" key="1">
    <citation type="journal article" date="2019" name="Int. J. Syst. Evol. Microbiol.">
        <title>The Global Catalogue of Microorganisms (GCM) 10K type strain sequencing project: providing services to taxonomists for standard genome sequencing and annotation.</title>
        <authorList>
            <consortium name="The Broad Institute Genomics Platform"/>
            <consortium name="The Broad Institute Genome Sequencing Center for Infectious Disease"/>
            <person name="Wu L."/>
            <person name="Ma J."/>
        </authorList>
    </citation>
    <scope>NUCLEOTIDE SEQUENCE [LARGE SCALE GENOMIC DNA]</scope>
    <source>
        <strain evidence="4">KCTC 42730</strain>
    </source>
</reference>
<protein>
    <recommendedName>
        <fullName evidence="5">Glycine zipper domain-containing protein</fullName>
    </recommendedName>
</protein>
<evidence type="ECO:0000256" key="1">
    <source>
        <dbReference type="SAM" id="MobiDB-lite"/>
    </source>
</evidence>
<feature type="compositionally biased region" description="Basic and acidic residues" evidence="1">
    <location>
        <begin position="169"/>
        <end position="183"/>
    </location>
</feature>
<dbReference type="EMBL" id="JBHRSD010000039">
    <property type="protein sequence ID" value="MFC3034474.1"/>
    <property type="molecule type" value="Genomic_DNA"/>
</dbReference>
<feature type="transmembrane region" description="Helical" evidence="2">
    <location>
        <begin position="378"/>
        <end position="397"/>
    </location>
</feature>
<name>A0ABV7CP76_9GAMM</name>